<accession>A0A919AVN5</accession>
<dbReference type="AlphaFoldDB" id="A0A919AVN5"/>
<name>A0A919AVN5_9PROT</name>
<sequence length="57" mass="6430">MPQTGSDKTIKINNSFSCLNLVKVAMMKRKGKMVYVVYFIKSHTIDSILGLKKIPVN</sequence>
<dbReference type="EMBL" id="BNCI01000002">
    <property type="protein sequence ID" value="GHF25391.1"/>
    <property type="molecule type" value="Genomic_DNA"/>
</dbReference>
<organism evidence="1 2">
    <name type="scientific">Kordiimonas sediminis</name>
    <dbReference type="NCBI Taxonomy" id="1735581"/>
    <lineage>
        <taxon>Bacteria</taxon>
        <taxon>Pseudomonadati</taxon>
        <taxon>Pseudomonadota</taxon>
        <taxon>Alphaproteobacteria</taxon>
        <taxon>Kordiimonadales</taxon>
        <taxon>Kordiimonadaceae</taxon>
        <taxon>Kordiimonas</taxon>
    </lineage>
</organism>
<evidence type="ECO:0000313" key="1">
    <source>
        <dbReference type="EMBL" id="GHF25391.1"/>
    </source>
</evidence>
<evidence type="ECO:0000313" key="2">
    <source>
        <dbReference type="Proteomes" id="UP000630923"/>
    </source>
</evidence>
<proteinExistence type="predicted"/>
<reference evidence="1" key="2">
    <citation type="submission" date="2020-09" db="EMBL/GenBank/DDBJ databases">
        <authorList>
            <person name="Sun Q."/>
            <person name="Kim S."/>
        </authorList>
    </citation>
    <scope>NUCLEOTIDE SEQUENCE</scope>
    <source>
        <strain evidence="1">KCTC 42590</strain>
    </source>
</reference>
<reference evidence="1" key="1">
    <citation type="journal article" date="2014" name="Int. J. Syst. Evol. Microbiol.">
        <title>Complete genome sequence of Corynebacterium casei LMG S-19264T (=DSM 44701T), isolated from a smear-ripened cheese.</title>
        <authorList>
            <consortium name="US DOE Joint Genome Institute (JGI-PGF)"/>
            <person name="Walter F."/>
            <person name="Albersmeier A."/>
            <person name="Kalinowski J."/>
            <person name="Ruckert C."/>
        </authorList>
    </citation>
    <scope>NUCLEOTIDE SEQUENCE</scope>
    <source>
        <strain evidence="1">KCTC 42590</strain>
    </source>
</reference>
<dbReference type="Proteomes" id="UP000630923">
    <property type="component" value="Unassembled WGS sequence"/>
</dbReference>
<protein>
    <submittedName>
        <fullName evidence="1">Uncharacterized protein</fullName>
    </submittedName>
</protein>
<comment type="caution">
    <text evidence="1">The sequence shown here is derived from an EMBL/GenBank/DDBJ whole genome shotgun (WGS) entry which is preliminary data.</text>
</comment>
<gene>
    <name evidence="1" type="ORF">GCM10017044_20230</name>
</gene>
<keyword evidence="2" id="KW-1185">Reference proteome</keyword>